<feature type="transmembrane region" description="Helical" evidence="8">
    <location>
        <begin position="285"/>
        <end position="303"/>
    </location>
</feature>
<evidence type="ECO:0000256" key="6">
    <source>
        <dbReference type="ARBA" id="ARBA00023136"/>
    </source>
</evidence>
<dbReference type="SMART" id="SM00248">
    <property type="entry name" value="ANK"/>
    <property type="match status" value="5"/>
</dbReference>
<feature type="repeat" description="ANK" evidence="7">
    <location>
        <begin position="85"/>
        <end position="117"/>
    </location>
</feature>
<dbReference type="InterPro" id="IPR002110">
    <property type="entry name" value="Ankyrin_rpt"/>
</dbReference>
<comment type="subcellular location">
    <subcellularLocation>
        <location evidence="1">Membrane</location>
        <topology evidence="1">Multi-pass membrane protein</topology>
    </subcellularLocation>
</comment>
<feature type="transmembrane region" description="Helical" evidence="8">
    <location>
        <begin position="260"/>
        <end position="279"/>
    </location>
</feature>
<keyword evidence="6 8" id="KW-0472">Membrane</keyword>
<evidence type="ECO:0000256" key="8">
    <source>
        <dbReference type="RuleBase" id="RU079119"/>
    </source>
</evidence>
<accession>A0A1R2AR05</accession>
<feature type="domain" description="Palmitoyltransferase DHHC" evidence="10">
    <location>
        <begin position="324"/>
        <end position="450"/>
    </location>
</feature>
<dbReference type="Pfam" id="PF13857">
    <property type="entry name" value="Ank_5"/>
    <property type="match status" value="1"/>
</dbReference>
<evidence type="ECO:0000313" key="12">
    <source>
        <dbReference type="Proteomes" id="UP000187209"/>
    </source>
</evidence>
<dbReference type="GO" id="GO:0016020">
    <property type="term" value="C:membrane"/>
    <property type="evidence" value="ECO:0007669"/>
    <property type="project" value="UniProtKB-SubCell"/>
</dbReference>
<keyword evidence="2 8" id="KW-0812">Transmembrane</keyword>
<comment type="caution">
    <text evidence="11">The sequence shown here is derived from an EMBL/GenBank/DDBJ whole genome shotgun (WGS) entry which is preliminary data.</text>
</comment>
<comment type="similarity">
    <text evidence="8">Belongs to the DHHC palmitoyltransferase family.</text>
</comment>
<dbReference type="PROSITE" id="PS50088">
    <property type="entry name" value="ANK_REPEAT"/>
    <property type="match status" value="2"/>
</dbReference>
<comment type="domain">
    <text evidence="8">The DHHC domain is required for palmitoyltransferase activity.</text>
</comment>
<keyword evidence="12" id="KW-1185">Reference proteome</keyword>
<keyword evidence="4 8" id="KW-1133">Transmembrane helix</keyword>
<dbReference type="PANTHER" id="PTHR24161:SF85">
    <property type="entry name" value="PALMITOYLTRANSFERASE HIP14"/>
    <property type="match status" value="1"/>
</dbReference>
<proteinExistence type="inferred from homology"/>
<protein>
    <recommendedName>
        <fullName evidence="8">Palmitoyltransferase</fullName>
        <ecNumber evidence="8">2.3.1.225</ecNumber>
    </recommendedName>
</protein>
<dbReference type="Pfam" id="PF01529">
    <property type="entry name" value="DHHC"/>
    <property type="match status" value="1"/>
</dbReference>
<dbReference type="Proteomes" id="UP000187209">
    <property type="component" value="Unassembled WGS sequence"/>
</dbReference>
<keyword evidence="8" id="KW-0808">Transferase</keyword>
<dbReference type="EC" id="2.3.1.225" evidence="8"/>
<gene>
    <name evidence="11" type="ORF">SteCoe_36062</name>
</gene>
<keyword evidence="5 7" id="KW-0040">ANK repeat</keyword>
<evidence type="ECO:0000256" key="4">
    <source>
        <dbReference type="ARBA" id="ARBA00022989"/>
    </source>
</evidence>
<evidence type="ECO:0000256" key="5">
    <source>
        <dbReference type="ARBA" id="ARBA00023043"/>
    </source>
</evidence>
<sequence>MSALDKEKETMMISHLLKGNIKDLFCYLKNFRMNPAKLVDPKGNTALQLSALNGSFGQIDFLIKFVENYYGNVNIKDWVNHKNLDGITCLHLAVFRGNYASVELLIEKGADINAITEQGLNMIHVAAQGDQMLLLSYFKELGLSFTLRDIKGATPLHWAAYLGCEQSSAVLISWKVQIDPIDDSGYTPLHLASIAGNPRITRLLMLRGAKENVSDFKGRTPMDFARENEFVKIIELLRPPDLLSLCGIKPPQRPVKYRRVLMYIFIVIMTGSIGTNIGVLGIYNGFYIGICFLQVCFFFIVTFKSPGYLPKKTKSLLELCKEYDSIQICPECVARRTPRSRHCQCCDMCVEKFDHHCPWINNCIGARNLGVFFVFIIISFLFLVITAYYDFLYLNIYLHTEPLLSYFAYEPFIALFWLALAVGFFFPLLMLVWVQIGNFLTNTTTNERYSRNPSAPAERSDSDDNVDRSNFYRNITEMCCNSQNDQEKFKKRRIEKSQCDFDALASEYEETMSRSKTS</sequence>
<organism evidence="11 12">
    <name type="scientific">Stentor coeruleus</name>
    <dbReference type="NCBI Taxonomy" id="5963"/>
    <lineage>
        <taxon>Eukaryota</taxon>
        <taxon>Sar</taxon>
        <taxon>Alveolata</taxon>
        <taxon>Ciliophora</taxon>
        <taxon>Postciliodesmatophora</taxon>
        <taxon>Heterotrichea</taxon>
        <taxon>Heterotrichida</taxon>
        <taxon>Stentoridae</taxon>
        <taxon>Stentor</taxon>
    </lineage>
</organism>
<feature type="transmembrane region" description="Helical" evidence="8">
    <location>
        <begin position="412"/>
        <end position="434"/>
    </location>
</feature>
<keyword evidence="8" id="KW-0012">Acyltransferase</keyword>
<keyword evidence="3" id="KW-0677">Repeat</keyword>
<evidence type="ECO:0000256" key="2">
    <source>
        <dbReference type="ARBA" id="ARBA00022692"/>
    </source>
</evidence>
<evidence type="ECO:0000256" key="7">
    <source>
        <dbReference type="PROSITE-ProRule" id="PRU00023"/>
    </source>
</evidence>
<comment type="catalytic activity">
    <reaction evidence="8">
        <text>L-cysteinyl-[protein] + hexadecanoyl-CoA = S-hexadecanoyl-L-cysteinyl-[protein] + CoA</text>
        <dbReference type="Rhea" id="RHEA:36683"/>
        <dbReference type="Rhea" id="RHEA-COMP:10131"/>
        <dbReference type="Rhea" id="RHEA-COMP:11032"/>
        <dbReference type="ChEBI" id="CHEBI:29950"/>
        <dbReference type="ChEBI" id="CHEBI:57287"/>
        <dbReference type="ChEBI" id="CHEBI:57379"/>
        <dbReference type="ChEBI" id="CHEBI:74151"/>
        <dbReference type="EC" id="2.3.1.225"/>
    </reaction>
</comment>
<evidence type="ECO:0000256" key="9">
    <source>
        <dbReference type="SAM" id="MobiDB-lite"/>
    </source>
</evidence>
<dbReference type="Pfam" id="PF12796">
    <property type="entry name" value="Ank_2"/>
    <property type="match status" value="1"/>
</dbReference>
<reference evidence="11 12" key="1">
    <citation type="submission" date="2016-11" db="EMBL/GenBank/DDBJ databases">
        <title>The macronuclear genome of Stentor coeruleus: a giant cell with tiny introns.</title>
        <authorList>
            <person name="Slabodnick M."/>
            <person name="Ruby J.G."/>
            <person name="Reiff S.B."/>
            <person name="Swart E.C."/>
            <person name="Gosai S."/>
            <person name="Prabakaran S."/>
            <person name="Witkowska E."/>
            <person name="Larue G.E."/>
            <person name="Fisher S."/>
            <person name="Freeman R.M."/>
            <person name="Gunawardena J."/>
            <person name="Chu W."/>
            <person name="Stover N.A."/>
            <person name="Gregory B.D."/>
            <person name="Nowacki M."/>
            <person name="Derisi J."/>
            <person name="Roy S.W."/>
            <person name="Marshall W.F."/>
            <person name="Sood P."/>
        </authorList>
    </citation>
    <scope>NUCLEOTIDE SEQUENCE [LARGE SCALE GENOMIC DNA]</scope>
    <source>
        <strain evidence="11">WM001</strain>
    </source>
</reference>
<dbReference type="GO" id="GO:0019706">
    <property type="term" value="F:protein-cysteine S-palmitoyltransferase activity"/>
    <property type="evidence" value="ECO:0007669"/>
    <property type="project" value="UniProtKB-EC"/>
</dbReference>
<dbReference type="OrthoDB" id="163438at2759"/>
<feature type="region of interest" description="Disordered" evidence="9">
    <location>
        <begin position="447"/>
        <end position="466"/>
    </location>
</feature>
<dbReference type="EMBL" id="MPUH01001600">
    <property type="protein sequence ID" value="OMJ66929.1"/>
    <property type="molecule type" value="Genomic_DNA"/>
</dbReference>
<dbReference type="PROSITE" id="PS50216">
    <property type="entry name" value="DHHC"/>
    <property type="match status" value="1"/>
</dbReference>
<feature type="repeat" description="ANK" evidence="7">
    <location>
        <begin position="184"/>
        <end position="216"/>
    </location>
</feature>
<dbReference type="AlphaFoldDB" id="A0A1R2AR05"/>
<evidence type="ECO:0000313" key="11">
    <source>
        <dbReference type="EMBL" id="OMJ66929.1"/>
    </source>
</evidence>
<dbReference type="SUPFAM" id="SSF48403">
    <property type="entry name" value="Ankyrin repeat"/>
    <property type="match status" value="1"/>
</dbReference>
<evidence type="ECO:0000259" key="10">
    <source>
        <dbReference type="Pfam" id="PF01529"/>
    </source>
</evidence>
<dbReference type="PROSITE" id="PS50297">
    <property type="entry name" value="ANK_REP_REGION"/>
    <property type="match status" value="2"/>
</dbReference>
<dbReference type="InterPro" id="IPR001594">
    <property type="entry name" value="Palmitoyltrfase_DHHC"/>
</dbReference>
<dbReference type="PANTHER" id="PTHR24161">
    <property type="entry name" value="ANK_REP_REGION DOMAIN-CONTAINING PROTEIN-RELATED"/>
    <property type="match status" value="1"/>
</dbReference>
<name>A0A1R2AR05_9CILI</name>
<evidence type="ECO:0000256" key="1">
    <source>
        <dbReference type="ARBA" id="ARBA00004141"/>
    </source>
</evidence>
<dbReference type="Gene3D" id="1.25.40.20">
    <property type="entry name" value="Ankyrin repeat-containing domain"/>
    <property type="match status" value="1"/>
</dbReference>
<feature type="transmembrane region" description="Helical" evidence="8">
    <location>
        <begin position="369"/>
        <end position="392"/>
    </location>
</feature>
<evidence type="ECO:0000256" key="3">
    <source>
        <dbReference type="ARBA" id="ARBA00022737"/>
    </source>
</evidence>
<dbReference type="InterPro" id="IPR036770">
    <property type="entry name" value="Ankyrin_rpt-contain_sf"/>
</dbReference>